<evidence type="ECO:0000256" key="1">
    <source>
        <dbReference type="SAM" id="SignalP"/>
    </source>
</evidence>
<evidence type="ECO:0000313" key="3">
    <source>
        <dbReference type="Proteomes" id="UP000032232"/>
    </source>
</evidence>
<proteinExistence type="predicted"/>
<dbReference type="STRING" id="935700.jaqu_12940"/>
<keyword evidence="1" id="KW-0732">Signal</keyword>
<dbReference type="Proteomes" id="UP000032232">
    <property type="component" value="Unassembled WGS sequence"/>
</dbReference>
<comment type="caution">
    <text evidence="2">The sequence shown here is derived from an EMBL/GenBank/DDBJ whole genome shotgun (WGS) entry which is preliminary data.</text>
</comment>
<evidence type="ECO:0000313" key="2">
    <source>
        <dbReference type="EMBL" id="KIT16981.1"/>
    </source>
</evidence>
<organism evidence="2 3">
    <name type="scientific">Jannaschia aquimarina</name>
    <dbReference type="NCBI Taxonomy" id="935700"/>
    <lineage>
        <taxon>Bacteria</taxon>
        <taxon>Pseudomonadati</taxon>
        <taxon>Pseudomonadota</taxon>
        <taxon>Alphaproteobacteria</taxon>
        <taxon>Rhodobacterales</taxon>
        <taxon>Roseobacteraceae</taxon>
        <taxon>Jannaschia</taxon>
    </lineage>
</organism>
<protein>
    <submittedName>
        <fullName evidence="2">Uncharacterized protein</fullName>
    </submittedName>
</protein>
<name>A0A0D1EJ40_9RHOB</name>
<dbReference type="EMBL" id="JYFE01000024">
    <property type="protein sequence ID" value="KIT16981.1"/>
    <property type="molecule type" value="Genomic_DNA"/>
</dbReference>
<feature type="chain" id="PRO_5002240931" evidence="1">
    <location>
        <begin position="22"/>
        <end position="208"/>
    </location>
</feature>
<reference evidence="2 3" key="1">
    <citation type="submission" date="2015-02" db="EMBL/GenBank/DDBJ databases">
        <title>Genome Sequence of Jannaschia aquimarina DSM28248, a member of the Roseobacter clade.</title>
        <authorList>
            <person name="Voget S."/>
            <person name="Daniel R."/>
        </authorList>
    </citation>
    <scope>NUCLEOTIDE SEQUENCE [LARGE SCALE GENOMIC DNA]</scope>
    <source>
        <strain evidence="2 3">GSW-M26</strain>
    </source>
</reference>
<gene>
    <name evidence="2" type="ORF">jaqu_12940</name>
</gene>
<dbReference type="AlphaFoldDB" id="A0A0D1EJ40"/>
<dbReference type="RefSeq" id="WP_043918137.1">
    <property type="nucleotide sequence ID" value="NZ_FZPF01000011.1"/>
</dbReference>
<keyword evidence="3" id="KW-1185">Reference proteome</keyword>
<sequence length="208" mass="22605">MYRPFLIAGMLAAISNSPASAQRLSTEDLAARMEQITAMCRQMTLNRSGSGYDLQGNIEGDGSWLLDQLADLGAGISGRTYSWTMEGISPPEQDDPAFARWCTETMIDRLIPNQQSALDNDFGEVKVGTGQSFTACDPDSHLRVTVMADTARRPLQQIVLSGVDLDGGRTRLEAGPPVVTRIGCEVALVRTDRDTGFYAVMSRRLAAE</sequence>
<feature type="signal peptide" evidence="1">
    <location>
        <begin position="1"/>
        <end position="21"/>
    </location>
</feature>
<accession>A0A0D1EJ40</accession>
<dbReference type="PATRIC" id="fig|935700.4.peg.1349"/>